<dbReference type="Proteomes" id="UP000015241">
    <property type="component" value="Unassembled WGS sequence"/>
</dbReference>
<dbReference type="STRING" id="743788.S8DTY3"/>
<gene>
    <name evidence="2" type="ORF">FOMPIDRAFT_101567</name>
</gene>
<dbReference type="Gene3D" id="3.30.2350.10">
    <property type="entry name" value="Pseudouridine synthase"/>
    <property type="match status" value="1"/>
</dbReference>
<dbReference type="GO" id="GO:0009982">
    <property type="term" value="F:pseudouridine synthase activity"/>
    <property type="evidence" value="ECO:0007669"/>
    <property type="project" value="InterPro"/>
</dbReference>
<evidence type="ECO:0000259" key="1">
    <source>
        <dbReference type="Pfam" id="PF00849"/>
    </source>
</evidence>
<feature type="domain" description="Pseudouridine synthase RsuA/RluA-like" evidence="1">
    <location>
        <begin position="7"/>
        <end position="166"/>
    </location>
</feature>
<dbReference type="InParanoid" id="S8DTY3"/>
<dbReference type="HOGENOM" id="CLU_016902_11_0_1"/>
<sequence length="322" mass="35253">MSSAPHAVVFNKPHGFKSQYYKQDDDDPTLRAMHEVQALYGLPHKPFGIHRLDKATTGALIWGLTSHSAGRVSQQFEKRQVKKMYLAVVRGAADRFPQSTGTIEGPIRRLAGGSVSTKPSPPEFIRKEVVAKTQWELLATSPVAPLSLVRVRPETGFTHQIRVHMAEVLDAPILGDTTYTGTHPTEPDPVIESAARIPDNLMFLHASELTFFRYRPAGLITHVALTVCAPLPDAFVRLCKDLDLPLPDRYICGGLDIDGTPVQGSHPVLEDLGGRWMPELIQTSAATIAASPADVLPIASQVAYDRAHTLSSKQYIIQDSAE</sequence>
<dbReference type="eggNOG" id="KOG1919">
    <property type="taxonomic scope" value="Eukaryota"/>
</dbReference>
<keyword evidence="3" id="KW-1185">Reference proteome</keyword>
<dbReference type="SUPFAM" id="SSF55120">
    <property type="entry name" value="Pseudouridine synthase"/>
    <property type="match status" value="1"/>
</dbReference>
<name>S8DTY3_FOMSC</name>
<accession>S8DTY3</accession>
<proteinExistence type="predicted"/>
<evidence type="ECO:0000313" key="2">
    <source>
        <dbReference type="EMBL" id="EPS96072.1"/>
    </source>
</evidence>
<organism evidence="2 3">
    <name type="scientific">Fomitopsis schrenkii</name>
    <name type="common">Brown rot fungus</name>
    <dbReference type="NCBI Taxonomy" id="2126942"/>
    <lineage>
        <taxon>Eukaryota</taxon>
        <taxon>Fungi</taxon>
        <taxon>Dikarya</taxon>
        <taxon>Basidiomycota</taxon>
        <taxon>Agaricomycotina</taxon>
        <taxon>Agaricomycetes</taxon>
        <taxon>Polyporales</taxon>
        <taxon>Fomitopsis</taxon>
    </lineage>
</organism>
<reference evidence="2 3" key="1">
    <citation type="journal article" date="2012" name="Science">
        <title>The Paleozoic origin of enzymatic lignin decomposition reconstructed from 31 fungal genomes.</title>
        <authorList>
            <person name="Floudas D."/>
            <person name="Binder M."/>
            <person name="Riley R."/>
            <person name="Barry K."/>
            <person name="Blanchette R.A."/>
            <person name="Henrissat B."/>
            <person name="Martinez A.T."/>
            <person name="Otillar R."/>
            <person name="Spatafora J.W."/>
            <person name="Yadav J.S."/>
            <person name="Aerts A."/>
            <person name="Benoit I."/>
            <person name="Boyd A."/>
            <person name="Carlson A."/>
            <person name="Copeland A."/>
            <person name="Coutinho P.M."/>
            <person name="de Vries R.P."/>
            <person name="Ferreira P."/>
            <person name="Findley K."/>
            <person name="Foster B."/>
            <person name="Gaskell J."/>
            <person name="Glotzer D."/>
            <person name="Gorecki P."/>
            <person name="Heitman J."/>
            <person name="Hesse C."/>
            <person name="Hori C."/>
            <person name="Igarashi K."/>
            <person name="Jurgens J.A."/>
            <person name="Kallen N."/>
            <person name="Kersten P."/>
            <person name="Kohler A."/>
            <person name="Kuees U."/>
            <person name="Kumar T.K.A."/>
            <person name="Kuo A."/>
            <person name="LaButti K."/>
            <person name="Larrondo L.F."/>
            <person name="Lindquist E."/>
            <person name="Ling A."/>
            <person name="Lombard V."/>
            <person name="Lucas S."/>
            <person name="Lundell T."/>
            <person name="Martin R."/>
            <person name="McLaughlin D.J."/>
            <person name="Morgenstern I."/>
            <person name="Morin E."/>
            <person name="Murat C."/>
            <person name="Nagy L.G."/>
            <person name="Nolan M."/>
            <person name="Ohm R.A."/>
            <person name="Patyshakuliyeva A."/>
            <person name="Rokas A."/>
            <person name="Ruiz-Duenas F.J."/>
            <person name="Sabat G."/>
            <person name="Salamov A."/>
            <person name="Samejima M."/>
            <person name="Schmutz J."/>
            <person name="Slot J.C."/>
            <person name="St John F."/>
            <person name="Stenlid J."/>
            <person name="Sun H."/>
            <person name="Sun S."/>
            <person name="Syed K."/>
            <person name="Tsang A."/>
            <person name="Wiebenga A."/>
            <person name="Young D."/>
            <person name="Pisabarro A."/>
            <person name="Eastwood D.C."/>
            <person name="Martin F."/>
            <person name="Cullen D."/>
            <person name="Grigoriev I.V."/>
            <person name="Hibbett D.S."/>
        </authorList>
    </citation>
    <scope>NUCLEOTIDE SEQUENCE</scope>
    <source>
        <strain evidence="3">FP-58527</strain>
    </source>
</reference>
<dbReference type="Pfam" id="PF00849">
    <property type="entry name" value="PseudoU_synth_2"/>
    <property type="match status" value="1"/>
</dbReference>
<dbReference type="AlphaFoldDB" id="S8DTY3"/>
<evidence type="ECO:0000313" key="3">
    <source>
        <dbReference type="Proteomes" id="UP000015241"/>
    </source>
</evidence>
<dbReference type="CDD" id="cd02869">
    <property type="entry name" value="PseudoU_synth_RluA_like"/>
    <property type="match status" value="1"/>
</dbReference>
<dbReference type="GO" id="GO:0003723">
    <property type="term" value="F:RNA binding"/>
    <property type="evidence" value="ECO:0007669"/>
    <property type="project" value="InterPro"/>
</dbReference>
<dbReference type="EMBL" id="KE504195">
    <property type="protein sequence ID" value="EPS96072.1"/>
    <property type="molecule type" value="Genomic_DNA"/>
</dbReference>
<dbReference type="InterPro" id="IPR006145">
    <property type="entry name" value="PsdUridine_synth_RsuA/RluA"/>
</dbReference>
<dbReference type="InterPro" id="IPR020103">
    <property type="entry name" value="PsdUridine_synth_cat_dom_sf"/>
</dbReference>
<dbReference type="GO" id="GO:0001522">
    <property type="term" value="P:pseudouridine synthesis"/>
    <property type="evidence" value="ECO:0007669"/>
    <property type="project" value="InterPro"/>
</dbReference>
<dbReference type="OrthoDB" id="428658at2759"/>
<dbReference type="PANTHER" id="PTHR21600">
    <property type="entry name" value="MITOCHONDRIAL RNA PSEUDOURIDINE SYNTHASE"/>
    <property type="match status" value="1"/>
</dbReference>
<protein>
    <recommendedName>
        <fullName evidence="1">Pseudouridine synthase RsuA/RluA-like domain-containing protein</fullName>
    </recommendedName>
</protein>
<dbReference type="InterPro" id="IPR050188">
    <property type="entry name" value="RluA_PseudoU_synthase"/>
</dbReference>